<dbReference type="EMBL" id="JANQDX010000006">
    <property type="protein sequence ID" value="KAL0922458.1"/>
    <property type="molecule type" value="Genomic_DNA"/>
</dbReference>
<comment type="similarity">
    <text evidence="1">Belongs to the disease resistance NB-LRR family.</text>
</comment>
<name>A0ABD0VBT9_DENTH</name>
<organism evidence="7 8">
    <name type="scientific">Dendrobium thyrsiflorum</name>
    <name type="common">Pinecone-like raceme dendrobium</name>
    <name type="synonym">Orchid</name>
    <dbReference type="NCBI Taxonomy" id="117978"/>
    <lineage>
        <taxon>Eukaryota</taxon>
        <taxon>Viridiplantae</taxon>
        <taxon>Streptophyta</taxon>
        <taxon>Embryophyta</taxon>
        <taxon>Tracheophyta</taxon>
        <taxon>Spermatophyta</taxon>
        <taxon>Magnoliopsida</taxon>
        <taxon>Liliopsida</taxon>
        <taxon>Asparagales</taxon>
        <taxon>Orchidaceae</taxon>
        <taxon>Epidendroideae</taxon>
        <taxon>Malaxideae</taxon>
        <taxon>Dendrobiinae</taxon>
        <taxon>Dendrobium</taxon>
    </lineage>
</organism>
<evidence type="ECO:0000256" key="2">
    <source>
        <dbReference type="ARBA" id="ARBA00022614"/>
    </source>
</evidence>
<keyword evidence="2" id="KW-0433">Leucine-rich repeat</keyword>
<dbReference type="Pfam" id="PF18052">
    <property type="entry name" value="Rx_N"/>
    <property type="match status" value="1"/>
</dbReference>
<evidence type="ECO:0000259" key="6">
    <source>
        <dbReference type="Pfam" id="PF18052"/>
    </source>
</evidence>
<dbReference type="AlphaFoldDB" id="A0ABD0VBT9"/>
<feature type="domain" description="Disease resistance N-terminal" evidence="6">
    <location>
        <begin position="56"/>
        <end position="141"/>
    </location>
</feature>
<dbReference type="Proteomes" id="UP001552299">
    <property type="component" value="Unassembled WGS sequence"/>
</dbReference>
<keyword evidence="5" id="KW-0611">Plant defense</keyword>
<evidence type="ECO:0000313" key="8">
    <source>
        <dbReference type="Proteomes" id="UP001552299"/>
    </source>
</evidence>
<proteinExistence type="inferred from homology"/>
<dbReference type="GO" id="GO:0006952">
    <property type="term" value="P:defense response"/>
    <property type="evidence" value="ECO:0007669"/>
    <property type="project" value="UniProtKB-KW"/>
</dbReference>
<evidence type="ECO:0000313" key="7">
    <source>
        <dbReference type="EMBL" id="KAL0922458.1"/>
    </source>
</evidence>
<accession>A0ABD0VBT9</accession>
<gene>
    <name evidence="7" type="ORF">M5K25_006446</name>
</gene>
<keyword evidence="3" id="KW-0677">Repeat</keyword>
<comment type="caution">
    <text evidence="7">The sequence shown here is derived from an EMBL/GenBank/DDBJ whole genome shotgun (WGS) entry which is preliminary data.</text>
</comment>
<evidence type="ECO:0000256" key="3">
    <source>
        <dbReference type="ARBA" id="ARBA00022737"/>
    </source>
</evidence>
<evidence type="ECO:0000256" key="1">
    <source>
        <dbReference type="ARBA" id="ARBA00008894"/>
    </source>
</evidence>
<dbReference type="GO" id="GO:0000166">
    <property type="term" value="F:nucleotide binding"/>
    <property type="evidence" value="ECO:0007669"/>
    <property type="project" value="UniProtKB-KW"/>
</dbReference>
<reference evidence="7 8" key="1">
    <citation type="journal article" date="2024" name="Plant Biotechnol. J.">
        <title>Dendrobium thyrsiflorum genome and its molecular insights into genes involved in important horticultural traits.</title>
        <authorList>
            <person name="Chen B."/>
            <person name="Wang J.Y."/>
            <person name="Zheng P.J."/>
            <person name="Li K.L."/>
            <person name="Liang Y.M."/>
            <person name="Chen X.F."/>
            <person name="Zhang C."/>
            <person name="Zhao X."/>
            <person name="He X."/>
            <person name="Zhang G.Q."/>
            <person name="Liu Z.J."/>
            <person name="Xu Q."/>
        </authorList>
    </citation>
    <scope>NUCLEOTIDE SEQUENCE [LARGE SCALE GENOMIC DNA]</scope>
    <source>
        <strain evidence="7">GZMU011</strain>
    </source>
</reference>
<protein>
    <recommendedName>
        <fullName evidence="6">Disease resistance N-terminal domain-containing protein</fullName>
    </recommendedName>
</protein>
<evidence type="ECO:0000256" key="5">
    <source>
        <dbReference type="ARBA" id="ARBA00022821"/>
    </source>
</evidence>
<sequence>MRLGGFGTEKRNWEARRAIEEGHSRRICGIHSTGYETASPSPFIMAAESILIAVFSQIMRKLLSSTTQQLGVAFGTEANLNKLGRILGSIQIVLVDAEDQQTANTGIKIWLSALKVAAYKIDDVLDDFIFEARRKSLNQENMLKKVLQLLFIQSSMGPMQGPNPELHSSYRQ</sequence>
<dbReference type="Gene3D" id="1.20.5.4130">
    <property type="match status" value="1"/>
</dbReference>
<keyword evidence="4" id="KW-0547">Nucleotide-binding</keyword>
<dbReference type="InterPro" id="IPR041118">
    <property type="entry name" value="Rx_N"/>
</dbReference>
<keyword evidence="8" id="KW-1185">Reference proteome</keyword>
<evidence type="ECO:0000256" key="4">
    <source>
        <dbReference type="ARBA" id="ARBA00022741"/>
    </source>
</evidence>